<comment type="caution">
    <text evidence="1">The sequence shown here is derived from an EMBL/GenBank/DDBJ whole genome shotgun (WGS) entry which is preliminary data.</text>
</comment>
<dbReference type="Proteomes" id="UP001152523">
    <property type="component" value="Unassembled WGS sequence"/>
</dbReference>
<reference evidence="1" key="1">
    <citation type="submission" date="2022-07" db="EMBL/GenBank/DDBJ databases">
        <authorList>
            <person name="Macas J."/>
            <person name="Novak P."/>
            <person name="Neumann P."/>
        </authorList>
    </citation>
    <scope>NUCLEOTIDE SEQUENCE</scope>
</reference>
<dbReference type="AlphaFoldDB" id="A0AAV0DFE9"/>
<protein>
    <submittedName>
        <fullName evidence="1">Uncharacterized protein</fullName>
    </submittedName>
</protein>
<evidence type="ECO:0000313" key="1">
    <source>
        <dbReference type="EMBL" id="CAH9099276.1"/>
    </source>
</evidence>
<dbReference type="EMBL" id="CAMAPF010000104">
    <property type="protein sequence ID" value="CAH9099276.1"/>
    <property type="molecule type" value="Genomic_DNA"/>
</dbReference>
<organism evidence="1 2">
    <name type="scientific">Cuscuta epithymum</name>
    <dbReference type="NCBI Taxonomy" id="186058"/>
    <lineage>
        <taxon>Eukaryota</taxon>
        <taxon>Viridiplantae</taxon>
        <taxon>Streptophyta</taxon>
        <taxon>Embryophyta</taxon>
        <taxon>Tracheophyta</taxon>
        <taxon>Spermatophyta</taxon>
        <taxon>Magnoliopsida</taxon>
        <taxon>eudicotyledons</taxon>
        <taxon>Gunneridae</taxon>
        <taxon>Pentapetalae</taxon>
        <taxon>asterids</taxon>
        <taxon>lamiids</taxon>
        <taxon>Solanales</taxon>
        <taxon>Convolvulaceae</taxon>
        <taxon>Cuscuteae</taxon>
        <taxon>Cuscuta</taxon>
        <taxon>Cuscuta subgen. Cuscuta</taxon>
    </lineage>
</organism>
<accession>A0AAV0DFE9</accession>
<gene>
    <name evidence="1" type="ORF">CEPIT_LOCUS14901</name>
</gene>
<keyword evidence="2" id="KW-1185">Reference proteome</keyword>
<proteinExistence type="predicted"/>
<sequence>MGAEGQRILYDRNGASSS</sequence>
<name>A0AAV0DFE9_9ASTE</name>
<evidence type="ECO:0000313" key="2">
    <source>
        <dbReference type="Proteomes" id="UP001152523"/>
    </source>
</evidence>